<dbReference type="Pfam" id="PF02706">
    <property type="entry name" value="Wzz"/>
    <property type="match status" value="1"/>
</dbReference>
<accession>A0A023JM93</accession>
<keyword evidence="5" id="KW-0808">Transferase</keyword>
<dbReference type="InterPro" id="IPR050445">
    <property type="entry name" value="Bact_polysacc_biosynth/exp"/>
</dbReference>
<feature type="transmembrane region" description="Helical" evidence="15">
    <location>
        <begin position="424"/>
        <end position="448"/>
    </location>
</feature>
<dbReference type="PANTHER" id="PTHR32309">
    <property type="entry name" value="TYROSINE-PROTEIN KINASE"/>
    <property type="match status" value="1"/>
</dbReference>
<evidence type="ECO:0000256" key="1">
    <source>
        <dbReference type="ARBA" id="ARBA00004429"/>
    </source>
</evidence>
<evidence type="ECO:0000256" key="4">
    <source>
        <dbReference type="ARBA" id="ARBA00022519"/>
    </source>
</evidence>
<comment type="subcellular location">
    <subcellularLocation>
        <location evidence="1">Cell inner membrane</location>
        <topology evidence="1">Multi-pass membrane protein</topology>
    </subcellularLocation>
</comment>
<dbReference type="GO" id="GO:0004713">
    <property type="term" value="F:protein tyrosine kinase activity"/>
    <property type="evidence" value="ECO:0007669"/>
    <property type="project" value="UniProtKB-KW"/>
</dbReference>
<evidence type="ECO:0000256" key="9">
    <source>
        <dbReference type="ARBA" id="ARBA00022840"/>
    </source>
</evidence>
<keyword evidence="9" id="KW-0067">ATP-binding</keyword>
<evidence type="ECO:0000256" key="5">
    <source>
        <dbReference type="ARBA" id="ARBA00022679"/>
    </source>
</evidence>
<keyword evidence="6 15" id="KW-0812">Transmembrane</keyword>
<dbReference type="GO" id="GO:0005886">
    <property type="term" value="C:plasma membrane"/>
    <property type="evidence" value="ECO:0007669"/>
    <property type="project" value="UniProtKB-SubCell"/>
</dbReference>
<dbReference type="Pfam" id="PF13807">
    <property type="entry name" value="GNVR"/>
    <property type="match status" value="1"/>
</dbReference>
<dbReference type="GO" id="GO:0005524">
    <property type="term" value="F:ATP binding"/>
    <property type="evidence" value="ECO:0007669"/>
    <property type="project" value="UniProtKB-KW"/>
</dbReference>
<sequence length="723" mass="81051">MSTGTKKENVQAGDEIDLRKLIGDIIDHRKLIITLTSLFLFLSITYSMFATPIYRADALVQVEQKQGNAILNSLSQMLPDGRLQSTPEIVLLQSRMILGKTIDDLNLQAEIKNKYLPIIGKGWARLTSQPKPSITLGYFKFTGETSENIPVFDIKIIDDKTYSINFNGVEYEGLVDKLLDTNQFAILIKQLNGKKGDEFTLSYINKQDILDALQKNLVVQDEGKDSGMLTLSLTGEDPIQIKNILDSITQNYLAQNIARQAAQDAKSLEFLNVQLPKVRNDLDSAEDKLNSYRRKKDSVDLSMEAKSVLDQIVNVDNQLNELTFKESEISQLYTKEHPTYKALIEKKQVLEQEKNKLNKKVSAMPETQQEVLRLNRDVESGQAVYMQLLNRQQELNIAKSSAIGNVRIIDTAQTSSIPVKPQKLLIVLVGLIAGLIISITTVLIKVFLNRGIESPEQLEDVGINVYASIPISEWASKKNSQQNKKWQKSNKQSDDNTLLAISNPADIAIESIRGLRTSLHFAMMESRNNVLMISGASPNAGKTFISSNLAAIIAQAGKKVLYIDADMRKGYIHNIFNKSNENGLSDYLSGKISYEKIIKNIPEVKFDFVSRGMAPPNPAELLMHQRFHELITWANDHYELIIIDTPPILAVTDAAIIGNYVGTTLLVALFEENSVKDIEMAVRRFEQSGVIVKGCILNGVVKKANSYYGYGYNHYAYQYKSEE</sequence>
<comment type="catalytic activity">
    <reaction evidence="13">
        <text>L-tyrosyl-[protein] + ATP = O-phospho-L-tyrosyl-[protein] + ADP + H(+)</text>
        <dbReference type="Rhea" id="RHEA:10596"/>
        <dbReference type="Rhea" id="RHEA-COMP:10136"/>
        <dbReference type="Rhea" id="RHEA-COMP:20101"/>
        <dbReference type="ChEBI" id="CHEBI:15378"/>
        <dbReference type="ChEBI" id="CHEBI:30616"/>
        <dbReference type="ChEBI" id="CHEBI:46858"/>
        <dbReference type="ChEBI" id="CHEBI:61978"/>
        <dbReference type="ChEBI" id="CHEBI:456216"/>
    </reaction>
</comment>
<reference evidence="19" key="1">
    <citation type="journal article" date="2014" name="Antimicrob. Agents Chemother.">
        <title>Multiplex PCR for Identification of Two Capsular Types in Epidemic KPC-Producing Klebsiella pneumoniae Sequence Type 258 Strains.</title>
        <authorList>
            <person name="Chen L."/>
            <person name="Chavda K.D."/>
            <person name="Findlay J."/>
            <person name="Peirano G."/>
            <person name="Hopkins K."/>
            <person name="Pitout J.D."/>
            <person name="Bonomo R.A."/>
            <person name="Woodford N."/>
            <person name="DeLeo F.R."/>
            <person name="Kreiswirth B.N."/>
        </authorList>
    </citation>
    <scope>NUCLEOTIDE SEQUENCE</scope>
    <source>
        <strain evidence="19">BK32192</strain>
    </source>
</reference>
<keyword evidence="7" id="KW-0547">Nucleotide-binding</keyword>
<dbReference type="NCBIfam" id="TIGR01007">
    <property type="entry name" value="eps_fam"/>
    <property type="match status" value="1"/>
</dbReference>
<keyword evidence="4" id="KW-0997">Cell inner membrane</keyword>
<dbReference type="FunFam" id="3.40.50.300:FF:000527">
    <property type="entry name" value="Tyrosine-protein kinase etk"/>
    <property type="match status" value="1"/>
</dbReference>
<keyword evidence="8 19" id="KW-0418">Kinase</keyword>
<dbReference type="PANTHER" id="PTHR32309:SF32">
    <property type="entry name" value="TYROSINE-PROTEIN KINASE ETK-RELATED"/>
    <property type="match status" value="1"/>
</dbReference>
<dbReference type="InterPro" id="IPR005702">
    <property type="entry name" value="Wzc-like_C"/>
</dbReference>
<evidence type="ECO:0000313" key="19">
    <source>
        <dbReference type="EMBL" id="AHJ80442.1"/>
    </source>
</evidence>
<feature type="transmembrane region" description="Helical" evidence="15">
    <location>
        <begin position="31"/>
        <end position="49"/>
    </location>
</feature>
<keyword evidence="14" id="KW-0175">Coiled coil</keyword>
<evidence type="ECO:0000256" key="10">
    <source>
        <dbReference type="ARBA" id="ARBA00022989"/>
    </source>
</evidence>
<proteinExistence type="inferred from homology"/>
<keyword evidence="3" id="KW-1003">Cell membrane</keyword>
<name>A0A023JM93_KLEPN</name>
<evidence type="ECO:0000256" key="6">
    <source>
        <dbReference type="ARBA" id="ARBA00022692"/>
    </source>
</evidence>
<protein>
    <submittedName>
        <fullName evidence="19">Tyrosine-protein kinase Wzc</fullName>
    </submittedName>
</protein>
<evidence type="ECO:0000259" key="16">
    <source>
        <dbReference type="Pfam" id="PF02706"/>
    </source>
</evidence>
<evidence type="ECO:0000256" key="13">
    <source>
        <dbReference type="ARBA" id="ARBA00053015"/>
    </source>
</evidence>
<dbReference type="Pfam" id="PF23607">
    <property type="entry name" value="WZC_N"/>
    <property type="match status" value="1"/>
</dbReference>
<evidence type="ECO:0000259" key="18">
    <source>
        <dbReference type="Pfam" id="PF13807"/>
    </source>
</evidence>
<dbReference type="KEGG" id="kpw:KPNIH30_18040"/>
<organism evidence="19">
    <name type="scientific">Klebsiella pneumoniae subsp. pneumoniae</name>
    <dbReference type="NCBI Taxonomy" id="72407"/>
    <lineage>
        <taxon>Bacteria</taxon>
        <taxon>Pseudomonadati</taxon>
        <taxon>Pseudomonadota</taxon>
        <taxon>Gammaproteobacteria</taxon>
        <taxon>Enterobacterales</taxon>
        <taxon>Enterobacteriaceae</taxon>
        <taxon>Klebsiella/Raoultella group</taxon>
        <taxon>Klebsiella</taxon>
        <taxon>Klebsiella pneumoniae complex</taxon>
    </lineage>
</organism>
<dbReference type="GO" id="GO:0042802">
    <property type="term" value="F:identical protein binding"/>
    <property type="evidence" value="ECO:0007669"/>
    <property type="project" value="UniProtKB-ARBA"/>
</dbReference>
<evidence type="ECO:0000256" key="7">
    <source>
        <dbReference type="ARBA" id="ARBA00022741"/>
    </source>
</evidence>
<dbReference type="InterPro" id="IPR032807">
    <property type="entry name" value="GNVR"/>
</dbReference>
<dbReference type="Pfam" id="PF13614">
    <property type="entry name" value="AAA_31"/>
    <property type="match status" value="1"/>
</dbReference>
<feature type="domain" description="Tyrosine-protein kinase G-rich" evidence="18">
    <location>
        <begin position="366"/>
        <end position="446"/>
    </location>
</feature>
<evidence type="ECO:0000256" key="2">
    <source>
        <dbReference type="ARBA" id="ARBA00008883"/>
    </source>
</evidence>
<evidence type="ECO:0000256" key="14">
    <source>
        <dbReference type="SAM" id="Coils"/>
    </source>
</evidence>
<dbReference type="SUPFAM" id="SSF52540">
    <property type="entry name" value="P-loop containing nucleoside triphosphate hydrolases"/>
    <property type="match status" value="1"/>
</dbReference>
<keyword evidence="10 15" id="KW-1133">Transmembrane helix</keyword>
<comment type="similarity">
    <text evidence="2">Belongs to the etk/wzc family.</text>
</comment>
<feature type="domain" description="AAA" evidence="17">
    <location>
        <begin position="540"/>
        <end position="653"/>
    </location>
</feature>
<evidence type="ECO:0000256" key="15">
    <source>
        <dbReference type="SAM" id="Phobius"/>
    </source>
</evidence>
<dbReference type="InterPro" id="IPR003856">
    <property type="entry name" value="LPS_length_determ_N"/>
</dbReference>
<dbReference type="AlphaFoldDB" id="A0A023JM93"/>
<feature type="domain" description="Polysaccharide chain length determinant N-terminal" evidence="16">
    <location>
        <begin position="14"/>
        <end position="105"/>
    </location>
</feature>
<dbReference type="RefSeq" id="WP_004199305.1">
    <property type="nucleotide sequence ID" value="NZ_CP009872.1"/>
</dbReference>
<dbReference type="Gene3D" id="3.40.50.300">
    <property type="entry name" value="P-loop containing nucleotide triphosphate hydrolases"/>
    <property type="match status" value="1"/>
</dbReference>
<dbReference type="CDD" id="cd05387">
    <property type="entry name" value="BY-kinase"/>
    <property type="match status" value="1"/>
</dbReference>
<feature type="coiled-coil region" evidence="14">
    <location>
        <begin position="268"/>
        <end position="302"/>
    </location>
</feature>
<keyword evidence="11 15" id="KW-0472">Membrane</keyword>
<evidence type="ECO:0000256" key="8">
    <source>
        <dbReference type="ARBA" id="ARBA00022777"/>
    </source>
</evidence>
<dbReference type="EMBL" id="KF793262">
    <property type="protein sequence ID" value="AHJ80442.1"/>
    <property type="molecule type" value="Genomic_DNA"/>
</dbReference>
<dbReference type="InterPro" id="IPR027417">
    <property type="entry name" value="P-loop_NTPase"/>
</dbReference>
<dbReference type="PATRIC" id="fig|72407.105.peg.1431"/>
<keyword evidence="12" id="KW-0829">Tyrosine-protein kinase</keyword>
<evidence type="ECO:0000256" key="11">
    <source>
        <dbReference type="ARBA" id="ARBA00023136"/>
    </source>
</evidence>
<evidence type="ECO:0000256" key="3">
    <source>
        <dbReference type="ARBA" id="ARBA00022475"/>
    </source>
</evidence>
<dbReference type="InterPro" id="IPR025669">
    <property type="entry name" value="AAA_dom"/>
</dbReference>
<evidence type="ECO:0000256" key="12">
    <source>
        <dbReference type="ARBA" id="ARBA00023137"/>
    </source>
</evidence>
<evidence type="ECO:0000259" key="17">
    <source>
        <dbReference type="Pfam" id="PF13614"/>
    </source>
</evidence>